<dbReference type="AlphaFoldDB" id="A0AAW7PZG3"/>
<reference evidence="2" key="2">
    <citation type="journal article" date="2023" name="Microorganisms">
        <title>Genomic Characterization of Arcobacter butzleri Strains Isolated from Various Sources in Lithuania.</title>
        <authorList>
            <person name="Uljanovas D."/>
            <person name="Golz G."/>
            <person name="Fleischmann S."/>
            <person name="Kudirkiene E."/>
            <person name="Kasetiene N."/>
            <person name="Grineviciene A."/>
            <person name="Tamuleviciene E."/>
            <person name="Aksomaitiene J."/>
            <person name="Alter T."/>
            <person name="Malakauskas M."/>
        </authorList>
    </citation>
    <scope>NUCLEOTIDE SEQUENCE</scope>
    <source>
        <strain evidence="2">RCM69</strain>
    </source>
</reference>
<dbReference type="InterPro" id="IPR017034">
    <property type="entry name" value="Abi_system_AbiD/AbiF"/>
</dbReference>
<dbReference type="Pfam" id="PF07751">
    <property type="entry name" value="Abi_2"/>
    <property type="match status" value="1"/>
</dbReference>
<dbReference type="PIRSF" id="PIRSF034934">
    <property type="entry name" value="AbiF_AbiD"/>
    <property type="match status" value="1"/>
</dbReference>
<accession>A0AAW7PZG3</accession>
<protein>
    <submittedName>
        <fullName evidence="2">Abi family protein</fullName>
    </submittedName>
</protein>
<proteinExistence type="predicted"/>
<dbReference type="RefSeq" id="WP_237919023.1">
    <property type="nucleotide sequence ID" value="NZ_JAKKPB010000017.1"/>
</dbReference>
<dbReference type="EMBL" id="JAPZCX010000013">
    <property type="protein sequence ID" value="MDN5071075.1"/>
    <property type="molecule type" value="Genomic_DNA"/>
</dbReference>
<dbReference type="Proteomes" id="UP001170288">
    <property type="component" value="Unassembled WGS sequence"/>
</dbReference>
<reference evidence="2" key="1">
    <citation type="submission" date="2022-12" db="EMBL/GenBank/DDBJ databases">
        <authorList>
            <person name="Uljanovas D."/>
        </authorList>
    </citation>
    <scope>NUCLEOTIDE SEQUENCE</scope>
    <source>
        <strain evidence="2">RCM69</strain>
    </source>
</reference>
<evidence type="ECO:0000313" key="2">
    <source>
        <dbReference type="EMBL" id="MDN5071075.1"/>
    </source>
</evidence>
<feature type="coiled-coil region" evidence="1">
    <location>
        <begin position="1"/>
        <end position="35"/>
    </location>
</feature>
<keyword evidence="1" id="KW-0175">Coiled coil</keyword>
<organism evidence="2 3">
    <name type="scientific">Aliarcobacter butzleri</name>
    <dbReference type="NCBI Taxonomy" id="28197"/>
    <lineage>
        <taxon>Bacteria</taxon>
        <taxon>Pseudomonadati</taxon>
        <taxon>Campylobacterota</taxon>
        <taxon>Epsilonproteobacteria</taxon>
        <taxon>Campylobacterales</taxon>
        <taxon>Arcobacteraceae</taxon>
        <taxon>Aliarcobacter</taxon>
    </lineage>
</organism>
<name>A0AAW7PZG3_9BACT</name>
<sequence length="317" mass="37951">MNNFQEQLQTLKNQQNTYQKEHKTFEEQIKLLKQRGLIISNEKYVLTKLQHINYYRLSAYFLPFQYPKNSENKNKFLPNTTFEDIIKLYYFDTELRKIIFEAIEVVEIYLRTQIAYYHSKSYDAFGYLDIKNLRVKMQKEFDELHQDILKEKERSKEVFIKHFRDKYKTNNLPIWTVVEIISFGSLSKLFMILQEKEQNEVIACMGGINKVVFFKWFKALSSVRNACAHHSRLWNKTLGVSFEVPNNNQAFKELSNSKNKIFFALSVIEYILTCIGEDEIEFKTKIKVLLKKYQQINLEKMGFIENWENNPIWSDNG</sequence>
<evidence type="ECO:0000256" key="1">
    <source>
        <dbReference type="SAM" id="Coils"/>
    </source>
</evidence>
<comment type="caution">
    <text evidence="2">The sequence shown here is derived from an EMBL/GenBank/DDBJ whole genome shotgun (WGS) entry which is preliminary data.</text>
</comment>
<evidence type="ECO:0000313" key="3">
    <source>
        <dbReference type="Proteomes" id="UP001170288"/>
    </source>
</evidence>
<gene>
    <name evidence="2" type="ORF">O8C76_08500</name>
</gene>
<dbReference type="InterPro" id="IPR011664">
    <property type="entry name" value="Abi_system_AbiD/AbiF-like"/>
</dbReference>